<feature type="compositionally biased region" description="Polar residues" evidence="1">
    <location>
        <begin position="360"/>
        <end position="379"/>
    </location>
</feature>
<evidence type="ECO:0000313" key="3">
    <source>
        <dbReference type="Proteomes" id="UP001374579"/>
    </source>
</evidence>
<proteinExistence type="predicted"/>
<dbReference type="GO" id="GO:0051131">
    <property type="term" value="P:chaperone-mediated protein complex assembly"/>
    <property type="evidence" value="ECO:0007669"/>
    <property type="project" value="InterPro"/>
</dbReference>
<accession>A0AAN9BS79</accession>
<feature type="region of interest" description="Disordered" evidence="1">
    <location>
        <begin position="178"/>
        <end position="224"/>
    </location>
</feature>
<dbReference type="SUPFAM" id="SSF52029">
    <property type="entry name" value="GroEL apical domain-like"/>
    <property type="match status" value="1"/>
</dbReference>
<dbReference type="InterPro" id="IPR027413">
    <property type="entry name" value="GROEL-like_equatorial_sf"/>
</dbReference>
<organism evidence="2 3">
    <name type="scientific">Littorina saxatilis</name>
    <dbReference type="NCBI Taxonomy" id="31220"/>
    <lineage>
        <taxon>Eukaryota</taxon>
        <taxon>Metazoa</taxon>
        <taxon>Spiralia</taxon>
        <taxon>Lophotrochozoa</taxon>
        <taxon>Mollusca</taxon>
        <taxon>Gastropoda</taxon>
        <taxon>Caenogastropoda</taxon>
        <taxon>Littorinimorpha</taxon>
        <taxon>Littorinoidea</taxon>
        <taxon>Littorinidae</taxon>
        <taxon>Littorina</taxon>
    </lineage>
</organism>
<dbReference type="PANTHER" id="PTHR46883:SF1">
    <property type="entry name" value="BARDET-BIEDL SYNDROME 12 PROTEIN"/>
    <property type="match status" value="1"/>
</dbReference>
<feature type="compositionally biased region" description="Polar residues" evidence="1">
    <location>
        <begin position="178"/>
        <end position="192"/>
    </location>
</feature>
<comment type="caution">
    <text evidence="2">The sequence shown here is derived from an EMBL/GenBank/DDBJ whole genome shotgun (WGS) entry which is preliminary data.</text>
</comment>
<keyword evidence="3" id="KW-1185">Reference proteome</keyword>
<dbReference type="EMBL" id="JBAMIC010000003">
    <property type="protein sequence ID" value="KAK7110548.1"/>
    <property type="molecule type" value="Genomic_DNA"/>
</dbReference>
<dbReference type="InterPro" id="IPR042984">
    <property type="entry name" value="BBS12"/>
</dbReference>
<feature type="region of interest" description="Disordered" evidence="1">
    <location>
        <begin position="346"/>
        <end position="383"/>
    </location>
</feature>
<reference evidence="2 3" key="1">
    <citation type="submission" date="2024-02" db="EMBL/GenBank/DDBJ databases">
        <title>Chromosome-scale genome assembly of the rough periwinkle Littorina saxatilis.</title>
        <authorList>
            <person name="De Jode A."/>
            <person name="Faria R."/>
            <person name="Formenti G."/>
            <person name="Sims Y."/>
            <person name="Smith T.P."/>
            <person name="Tracey A."/>
            <person name="Wood J.M.D."/>
            <person name="Zagrodzka Z.B."/>
            <person name="Johannesson K."/>
            <person name="Butlin R.K."/>
            <person name="Leder E.H."/>
        </authorList>
    </citation>
    <scope>NUCLEOTIDE SEQUENCE [LARGE SCALE GENOMIC DNA]</scope>
    <source>
        <strain evidence="2">Snail1</strain>
        <tissue evidence="2">Muscle</tissue>
    </source>
</reference>
<sequence>MSPKTSLASNHEAVDALCEMFRESLGIAGSVRCIVAGDQQEVAYVQDVVDILKCLDIEHPVAAYVVKVCQGHKDVYGCGVKSMLFFIGQLCKHIRQLTEQGVPLFYIEELLDEAIEDCISGISELKPVTIPVIVRPTASSHPPDLILSATPQDTHRQHSPSAVTLPGLQPNHPLSWQSPSSFGSISENNNTAPMKLPPADTASRSYCEDGLRSDEKRNKNVSDDVGDSEFKVISSKSTPDVHDPVIAHNCTNVSEIVHRVSGSVVPEKTDFETLQQTNQNLSTQKPSSSKAGLGSLQHPSTNQLLNLIKNGQLSSGNFNSFLLNSKNVTTSTSLHKRVMLRSRHFKNSDKTAEVEVSDGIDSNSSSNQPVSKNTLSDDSQVMGRSDLPLLVGKEDCFSSADEKDEPARVLGQVQLGEGVEKRGISLPEDAQDLSHNCEEMMSWAQEVIQQQVLCGSLSKLDVNLIHTSCVSGPHGCHRLVNGLVVHADTDSMQAVSKMTGPVSVLLINGDLTTDYKHKGYKATLSATQVIEGQVFLNQKKHTWHAQVIALLQKLEVDVVLVRGLVDADVKAQSMAAGIVLVDRVPFPALTVLQAACQTDFVTYILEAHESNVCTGICFRPLLETWCDSLSSEHKHLIITASVFMQTLVISSPSMAGREILEEQFWHCTARLTQAAQDGKVLAGDGATERWCAHLLTTASKKDREIPSLKWPGETSLYRPVVRATLAEAFLAYSVTATRNRLRAGHSPSNHSVSTVCEDFLPTSSSPDLPRANHPICAFGETRTLEYSVHEDSSCLAPNHSVCGGGEEPRISNKRETMPEVSRDLSLLPPVCVCDCDDLRGMAEMSHMPNCNINVASACPNQSQTQSLPGVDTERECASNNLSRLHHTSRHFDQKHQSSRTKRGENLDLGKGMDLGKPQVPGAVPQVMNNSGCDVSAVCDNYNSKISGWRTAVKCVCTVMRMDAIITTGVDKQTQPKHTVLL</sequence>
<evidence type="ECO:0000313" key="2">
    <source>
        <dbReference type="EMBL" id="KAK7110548.1"/>
    </source>
</evidence>
<dbReference type="Gene3D" id="1.10.560.10">
    <property type="entry name" value="GroEL-like equatorial domain"/>
    <property type="match status" value="1"/>
</dbReference>
<dbReference type="AlphaFoldDB" id="A0AAN9BS79"/>
<dbReference type="Gene3D" id="3.50.7.10">
    <property type="entry name" value="GroEL"/>
    <property type="match status" value="1"/>
</dbReference>
<protein>
    <recommendedName>
        <fullName evidence="4">Bardet-Biedl syndrome 12</fullName>
    </recommendedName>
</protein>
<dbReference type="SUPFAM" id="SSF48592">
    <property type="entry name" value="GroEL equatorial domain-like"/>
    <property type="match status" value="1"/>
</dbReference>
<dbReference type="GO" id="GO:0005524">
    <property type="term" value="F:ATP binding"/>
    <property type="evidence" value="ECO:0007669"/>
    <property type="project" value="InterPro"/>
</dbReference>
<feature type="compositionally biased region" description="Basic and acidic residues" evidence="1">
    <location>
        <begin position="889"/>
        <end position="907"/>
    </location>
</feature>
<evidence type="ECO:0000256" key="1">
    <source>
        <dbReference type="SAM" id="MobiDB-lite"/>
    </source>
</evidence>
<gene>
    <name evidence="2" type="ORF">V1264_014399</name>
</gene>
<feature type="region of interest" description="Disordered" evidence="1">
    <location>
        <begin position="277"/>
        <end position="298"/>
    </location>
</feature>
<dbReference type="GO" id="GO:0045494">
    <property type="term" value="P:photoreceptor cell maintenance"/>
    <property type="evidence" value="ECO:0007669"/>
    <property type="project" value="TreeGrafter"/>
</dbReference>
<feature type="region of interest" description="Disordered" evidence="1">
    <location>
        <begin position="886"/>
        <end position="907"/>
    </location>
</feature>
<dbReference type="InterPro" id="IPR027409">
    <property type="entry name" value="GroEL-like_apical_dom_sf"/>
</dbReference>
<dbReference type="Proteomes" id="UP001374579">
    <property type="component" value="Unassembled WGS sequence"/>
</dbReference>
<evidence type="ECO:0008006" key="4">
    <source>
        <dbReference type="Google" id="ProtNLM"/>
    </source>
</evidence>
<dbReference type="InterPro" id="IPR002423">
    <property type="entry name" value="Cpn60/GroEL/TCP-1"/>
</dbReference>
<name>A0AAN9BS79_9CAEN</name>
<dbReference type="PANTHER" id="PTHR46883">
    <property type="entry name" value="BARDET-BIEDL SYNDROME 12 PROTEIN"/>
    <property type="match status" value="1"/>
</dbReference>
<feature type="compositionally biased region" description="Basic and acidic residues" evidence="1">
    <location>
        <begin position="206"/>
        <end position="222"/>
    </location>
</feature>
<dbReference type="Pfam" id="PF00118">
    <property type="entry name" value="Cpn60_TCP1"/>
    <property type="match status" value="2"/>
</dbReference>